<sequence>MPVATIAFHNIYEELNRDNALFDRNDAPIGDDLLLPFGELRQKGAARGVTVATTAVLKADRVDAYVFVDMPDPESQQFRQARASGRPLYLLMMESPLAVSRNYDAASYDYFNKIFTYNDALVDGERFIKLNYAFRLPTAIPKDLARKERLCVTIAGSKKSRHPLELYSERLAAIRWFEENHPAEFDLYGVGWDEIRSARIPKLSLLNRISWLKNALAPAFPSWRGPVARKRDVMGRYRFALCYENIRDVPGYITEKLFDAFFSGTVPVYRGADNVADHIPADCFIDLREFGGYGALYDYLTSMPDERYIRYLEAIENFLTSDRATPFSCDFFAETLLKGVLND</sequence>
<gene>
    <name evidence="5" type="ORF">KI809_18495</name>
</gene>
<dbReference type="PANTHER" id="PTHR11929">
    <property type="entry name" value="ALPHA- 1,3 -FUCOSYLTRANSFERASE"/>
    <property type="match status" value="1"/>
</dbReference>
<dbReference type="GO" id="GO:0008417">
    <property type="term" value="F:fucosyltransferase activity"/>
    <property type="evidence" value="ECO:0007669"/>
    <property type="project" value="InterPro"/>
</dbReference>
<dbReference type="Proteomes" id="UP000811899">
    <property type="component" value="Unassembled WGS sequence"/>
</dbReference>
<dbReference type="SUPFAM" id="SSF53756">
    <property type="entry name" value="UDP-Glycosyltransferase/glycogen phosphorylase"/>
    <property type="match status" value="1"/>
</dbReference>
<dbReference type="Pfam" id="PF00852">
    <property type="entry name" value="Glyco_transf_10"/>
    <property type="match status" value="1"/>
</dbReference>
<proteinExistence type="inferred from homology"/>
<feature type="domain" description="Fucosyltransferase C-terminal" evidence="4">
    <location>
        <begin position="230"/>
        <end position="313"/>
    </location>
</feature>
<dbReference type="InterPro" id="IPR055270">
    <property type="entry name" value="Glyco_tran_10_C"/>
</dbReference>
<evidence type="ECO:0000313" key="5">
    <source>
        <dbReference type="EMBL" id="MBT0666305.1"/>
    </source>
</evidence>
<dbReference type="Gene3D" id="3.40.50.11660">
    <property type="entry name" value="Glycosyl transferase family 10, C-terminal domain"/>
    <property type="match status" value="1"/>
</dbReference>
<accession>A0AAW4L9P1</accession>
<reference evidence="5 6" key="1">
    <citation type="submission" date="2021-05" db="EMBL/GenBank/DDBJ databases">
        <title>The draft genome of Geobacter pelophilus DSM 12255.</title>
        <authorList>
            <person name="Xu Z."/>
            <person name="Masuda Y."/>
            <person name="Itoh H."/>
            <person name="Senoo K."/>
        </authorList>
    </citation>
    <scope>NUCLEOTIDE SEQUENCE [LARGE SCALE GENOMIC DNA]</scope>
    <source>
        <strain evidence="5 6">DSM 12255</strain>
    </source>
</reference>
<evidence type="ECO:0000256" key="1">
    <source>
        <dbReference type="ARBA" id="ARBA00008919"/>
    </source>
</evidence>
<evidence type="ECO:0000256" key="2">
    <source>
        <dbReference type="ARBA" id="ARBA00022676"/>
    </source>
</evidence>
<dbReference type="EMBL" id="JAHCVJ010000010">
    <property type="protein sequence ID" value="MBT0666305.1"/>
    <property type="molecule type" value="Genomic_DNA"/>
</dbReference>
<evidence type="ECO:0000313" key="6">
    <source>
        <dbReference type="Proteomes" id="UP000811899"/>
    </source>
</evidence>
<dbReference type="InterPro" id="IPR001503">
    <property type="entry name" value="Glyco_trans_10"/>
</dbReference>
<keyword evidence="3" id="KW-0808">Transferase</keyword>
<evidence type="ECO:0000256" key="3">
    <source>
        <dbReference type="ARBA" id="ARBA00022679"/>
    </source>
</evidence>
<dbReference type="PANTHER" id="PTHR11929:SF194">
    <property type="entry name" value="ALPHA-(1,3)-FUCOSYLTRANSFERASE 10"/>
    <property type="match status" value="1"/>
</dbReference>
<dbReference type="AlphaFoldDB" id="A0AAW4L9P1"/>
<keyword evidence="2" id="KW-0328">Glycosyltransferase</keyword>
<protein>
    <recommendedName>
        <fullName evidence="4">Fucosyltransferase C-terminal domain-containing protein</fullName>
    </recommendedName>
</protein>
<comment type="similarity">
    <text evidence="1">Belongs to the glycosyltransferase 10 family.</text>
</comment>
<comment type="caution">
    <text evidence="5">The sequence shown here is derived from an EMBL/GenBank/DDBJ whole genome shotgun (WGS) entry which is preliminary data.</text>
</comment>
<dbReference type="RefSeq" id="WP_214173079.1">
    <property type="nucleotide sequence ID" value="NZ_JAHCVJ010000010.1"/>
</dbReference>
<evidence type="ECO:0000259" key="4">
    <source>
        <dbReference type="Pfam" id="PF00852"/>
    </source>
</evidence>
<name>A0AAW4L9P1_9BACT</name>
<keyword evidence="6" id="KW-1185">Reference proteome</keyword>
<organism evidence="5 6">
    <name type="scientific">Geoanaerobacter pelophilus</name>
    <dbReference type="NCBI Taxonomy" id="60036"/>
    <lineage>
        <taxon>Bacteria</taxon>
        <taxon>Pseudomonadati</taxon>
        <taxon>Thermodesulfobacteriota</taxon>
        <taxon>Desulfuromonadia</taxon>
        <taxon>Geobacterales</taxon>
        <taxon>Geobacteraceae</taxon>
        <taxon>Geoanaerobacter</taxon>
    </lineage>
</organism>
<dbReference type="InterPro" id="IPR038577">
    <property type="entry name" value="GT10-like_C_sf"/>
</dbReference>
<dbReference type="GO" id="GO:0016020">
    <property type="term" value="C:membrane"/>
    <property type="evidence" value="ECO:0007669"/>
    <property type="project" value="InterPro"/>
</dbReference>